<gene>
    <name evidence="2" type="ORF">LXD69_04805</name>
</gene>
<protein>
    <submittedName>
        <fullName evidence="2">EndoU domain-containing protein</fullName>
    </submittedName>
</protein>
<evidence type="ECO:0000313" key="2">
    <source>
        <dbReference type="EMBL" id="UOX34831.1"/>
    </source>
</evidence>
<reference evidence="2" key="2">
    <citation type="submission" date="2022-04" db="EMBL/GenBank/DDBJ databases">
        <title>Complete Genome Sequence of Flavobacterium sediminilitoris YSM-43, Isolated from a Tidal Sediment.</title>
        <authorList>
            <person name="Lee P.A."/>
        </authorList>
    </citation>
    <scope>NUCLEOTIDE SEQUENCE</scope>
    <source>
        <strain evidence="2">YSM-43</strain>
    </source>
</reference>
<dbReference type="EMBL" id="CP090145">
    <property type="protein sequence ID" value="UOX34831.1"/>
    <property type="molecule type" value="Genomic_DNA"/>
</dbReference>
<name>A0ABY4HRJ6_9FLAO</name>
<accession>A0ABY4HRJ6</accession>
<evidence type="ECO:0000259" key="1">
    <source>
        <dbReference type="Pfam" id="PF14436"/>
    </source>
</evidence>
<feature type="domain" description="Bacterial EndoU nuclease" evidence="1">
    <location>
        <begin position="1"/>
        <end position="70"/>
    </location>
</feature>
<organism evidence="2 3">
    <name type="scientific">Flavobacterium sediminilitoris</name>
    <dbReference type="NCBI Taxonomy" id="2024526"/>
    <lineage>
        <taxon>Bacteria</taxon>
        <taxon>Pseudomonadati</taxon>
        <taxon>Bacteroidota</taxon>
        <taxon>Flavobacteriia</taxon>
        <taxon>Flavobacteriales</taxon>
        <taxon>Flavobacteriaceae</taxon>
        <taxon>Flavobacterium</taxon>
    </lineage>
</organism>
<reference evidence="2" key="1">
    <citation type="submission" date="2021-12" db="EMBL/GenBank/DDBJ databases">
        <authorList>
            <person name="Cha I.-T."/>
            <person name="Lee K.-E."/>
            <person name="Park S.-J."/>
        </authorList>
    </citation>
    <scope>NUCLEOTIDE SEQUENCE</scope>
    <source>
        <strain evidence="2">YSM-43</strain>
    </source>
</reference>
<sequence>MFPVTWGNKKIMNAISEVATSNPWIQQTGRVGATHTRSGDLVRYKIEGVYEGVKIKVITTVDDIITAFPIQ</sequence>
<proteinExistence type="predicted"/>
<dbReference type="Proteomes" id="UP000830454">
    <property type="component" value="Chromosome"/>
</dbReference>
<dbReference type="InterPro" id="IPR029501">
    <property type="entry name" value="EndoU_bac"/>
</dbReference>
<dbReference type="RefSeq" id="WP_052705204.1">
    <property type="nucleotide sequence ID" value="NZ_CP090145.1"/>
</dbReference>
<dbReference type="Pfam" id="PF14436">
    <property type="entry name" value="EndoU_bacteria"/>
    <property type="match status" value="1"/>
</dbReference>
<evidence type="ECO:0000313" key="3">
    <source>
        <dbReference type="Proteomes" id="UP000830454"/>
    </source>
</evidence>
<keyword evidence="3" id="KW-1185">Reference proteome</keyword>